<keyword evidence="3" id="KW-0964">Secreted</keyword>
<evidence type="ECO:0000313" key="9">
    <source>
        <dbReference type="Proteomes" id="UP000242913"/>
    </source>
</evidence>
<name>A0A238BZ45_9BILA</name>
<dbReference type="EMBL" id="KZ269985">
    <property type="protein sequence ID" value="OZC10521.1"/>
    <property type="molecule type" value="Genomic_DNA"/>
</dbReference>
<dbReference type="InterPro" id="IPR039477">
    <property type="entry name" value="ILEI/PANDER_dom"/>
</dbReference>
<evidence type="ECO:0000256" key="1">
    <source>
        <dbReference type="ARBA" id="ARBA00004613"/>
    </source>
</evidence>
<gene>
    <name evidence="8" type="ORF">X798_02270</name>
</gene>
<dbReference type="Pfam" id="PF15711">
    <property type="entry name" value="ILEI"/>
    <property type="match status" value="2"/>
</dbReference>
<dbReference type="GO" id="GO:0005576">
    <property type="term" value="C:extracellular region"/>
    <property type="evidence" value="ECO:0007669"/>
    <property type="project" value="UniProtKB-SubCell"/>
</dbReference>
<keyword evidence="6" id="KW-1133">Transmembrane helix</keyword>
<organism evidence="8 9">
    <name type="scientific">Onchocerca flexuosa</name>
    <dbReference type="NCBI Taxonomy" id="387005"/>
    <lineage>
        <taxon>Eukaryota</taxon>
        <taxon>Metazoa</taxon>
        <taxon>Ecdysozoa</taxon>
        <taxon>Nematoda</taxon>
        <taxon>Chromadorea</taxon>
        <taxon>Rhabditida</taxon>
        <taxon>Spirurina</taxon>
        <taxon>Spiruromorpha</taxon>
        <taxon>Filarioidea</taxon>
        <taxon>Onchocercidae</taxon>
        <taxon>Onchocerca</taxon>
    </lineage>
</organism>
<dbReference type="AlphaFoldDB" id="A0A238BZ45"/>
<dbReference type="Proteomes" id="UP000242913">
    <property type="component" value="Unassembled WGS sequence"/>
</dbReference>
<proteinExistence type="inferred from homology"/>
<comment type="subcellular location">
    <subcellularLocation>
        <location evidence="1">Secreted</location>
    </subcellularLocation>
</comment>
<evidence type="ECO:0000256" key="3">
    <source>
        <dbReference type="ARBA" id="ARBA00022525"/>
    </source>
</evidence>
<keyword evidence="5" id="KW-1015">Disulfide bond</keyword>
<keyword evidence="6" id="KW-0472">Membrane</keyword>
<feature type="transmembrane region" description="Helical" evidence="6">
    <location>
        <begin position="12"/>
        <end position="29"/>
    </location>
</feature>
<evidence type="ECO:0000256" key="2">
    <source>
        <dbReference type="ARBA" id="ARBA00010905"/>
    </source>
</evidence>
<dbReference type="PANTHER" id="PTHR14592">
    <property type="entry name" value="UNCHARACTERIZED FAM3"/>
    <property type="match status" value="1"/>
</dbReference>
<evidence type="ECO:0000256" key="4">
    <source>
        <dbReference type="ARBA" id="ARBA00022729"/>
    </source>
</evidence>
<evidence type="ECO:0000259" key="7">
    <source>
        <dbReference type="Pfam" id="PF15711"/>
    </source>
</evidence>
<feature type="domain" description="ILEI/PANDER" evidence="7">
    <location>
        <begin position="94"/>
        <end position="178"/>
    </location>
</feature>
<reference evidence="8 9" key="1">
    <citation type="submission" date="2015-12" db="EMBL/GenBank/DDBJ databases">
        <title>Draft genome of the nematode, Onchocerca flexuosa.</title>
        <authorList>
            <person name="Mitreva M."/>
        </authorList>
    </citation>
    <scope>NUCLEOTIDE SEQUENCE [LARGE SCALE GENOMIC DNA]</scope>
    <source>
        <strain evidence="8">Red Deer</strain>
    </source>
</reference>
<dbReference type="InterPro" id="IPR039220">
    <property type="entry name" value="FAM3"/>
</dbReference>
<dbReference type="OrthoDB" id="440755at2759"/>
<keyword evidence="9" id="KW-1185">Reference proteome</keyword>
<evidence type="ECO:0000313" key="8">
    <source>
        <dbReference type="EMBL" id="OZC10521.1"/>
    </source>
</evidence>
<accession>A0A238BZ45</accession>
<keyword evidence="6" id="KW-0812">Transmembrane</keyword>
<feature type="domain" description="ILEI/PANDER" evidence="7">
    <location>
        <begin position="294"/>
        <end position="381"/>
    </location>
</feature>
<evidence type="ECO:0000256" key="5">
    <source>
        <dbReference type="ARBA" id="ARBA00023157"/>
    </source>
</evidence>
<sequence length="663" mass="75084">MFRLNWLKRTSVLLISFISFWIIIRYINLSRYKSGWTQLQRNNVPPKFASSECMRNAYCPKDEVTVLLRPESRTKPPLLCLNNKKLFDSSKLVRGLNIAVLNNDKSVVGVHYLSVQDSDFSVIKLLGQMHSHQIIMGTSYGDVSSKISAETRQLLRLFGLSLTQYKSESSVLFIGQLGLLVPEAFEKVVSLEIAEPKYYIRCLKTPMGKLSNITIRIPEAHHIDEFVVAQLSAVKGQKMKVNLGAELPNCGHTENCPEDEIPMFFYSGKDKDDSPQLCVNGRLIIDRNLNSAGRGLNLVVIDSKTHQVMRTGHYDTYLEDSSALVLFLEQLSPGEILAVISFDEASNSLSEMAKHIFYELGSSLIYRLKFRASWYFIGQKGIDGYTPFEDMNLPSGNDWAKPIRQTICVPSVLDGLKTAKNDLLKTQNMLRRHFCSRYDGYEDFCDVVKSRDTDLSSVYRIENGTAAGAYMMKKSFHNKFIKNRQCCERTKFGWLISGISYITAVSRVEHIKTFDLISLTDDGGTPKESPKNNDLLNGDEIVRNADQLSEEKYDAELKEVIDNGWKFYVKDDVDCRENTFIMHSDSNSGNTTIATVIIIYDESTSALTQLARCFDLYMIRNYPLGSYKGTIQISTKHALYVLVASRSHFLKVKSQTLSSTSQL</sequence>
<protein>
    <recommendedName>
        <fullName evidence="7">ILEI/PANDER domain-containing protein</fullName>
    </recommendedName>
</protein>
<dbReference type="PROSITE" id="PS52031">
    <property type="entry name" value="GG_LECTIN"/>
    <property type="match status" value="1"/>
</dbReference>
<comment type="similarity">
    <text evidence="2">Belongs to the FAM3 family.</text>
</comment>
<evidence type="ECO:0000256" key="6">
    <source>
        <dbReference type="SAM" id="Phobius"/>
    </source>
</evidence>
<keyword evidence="4" id="KW-0732">Signal</keyword>